<name>A0A7T0KGN3_9CORY</name>
<gene>
    <name evidence="8" type="ORF">G7Y31_02620</name>
</gene>
<dbReference type="Pfam" id="PF08281">
    <property type="entry name" value="Sigma70_r4_2"/>
    <property type="match status" value="1"/>
</dbReference>
<reference evidence="8 9" key="1">
    <citation type="submission" date="2020-11" db="EMBL/GenBank/DDBJ databases">
        <title>Corynebacterium sp. ZJ-599.</title>
        <authorList>
            <person name="Zhou J."/>
        </authorList>
    </citation>
    <scope>NUCLEOTIDE SEQUENCE [LARGE SCALE GENOMIC DNA]</scope>
    <source>
        <strain evidence="8 9">ZJ-599</strain>
    </source>
</reference>
<evidence type="ECO:0000259" key="6">
    <source>
        <dbReference type="Pfam" id="PF04542"/>
    </source>
</evidence>
<dbReference type="InterPro" id="IPR007627">
    <property type="entry name" value="RNA_pol_sigma70_r2"/>
</dbReference>
<dbReference type="Pfam" id="PF04542">
    <property type="entry name" value="Sigma70_r2"/>
    <property type="match status" value="1"/>
</dbReference>
<dbReference type="Proteomes" id="UP000594681">
    <property type="component" value="Chromosome"/>
</dbReference>
<keyword evidence="9" id="KW-1185">Reference proteome</keyword>
<dbReference type="PANTHER" id="PTHR43133">
    <property type="entry name" value="RNA POLYMERASE ECF-TYPE SIGMA FACTO"/>
    <property type="match status" value="1"/>
</dbReference>
<dbReference type="InterPro" id="IPR036388">
    <property type="entry name" value="WH-like_DNA-bd_sf"/>
</dbReference>
<dbReference type="InterPro" id="IPR013324">
    <property type="entry name" value="RNA_pol_sigma_r3/r4-like"/>
</dbReference>
<evidence type="ECO:0000256" key="2">
    <source>
        <dbReference type="ARBA" id="ARBA00023015"/>
    </source>
</evidence>
<dbReference type="PANTHER" id="PTHR43133:SF60">
    <property type="entry name" value="RNA POLYMERASE SIGMA FACTOR SIGV"/>
    <property type="match status" value="1"/>
</dbReference>
<keyword evidence="3" id="KW-0731">Sigma factor</keyword>
<dbReference type="InterPro" id="IPR013249">
    <property type="entry name" value="RNA_pol_sigma70_r4_t2"/>
</dbReference>
<evidence type="ECO:0000256" key="5">
    <source>
        <dbReference type="ARBA" id="ARBA00023163"/>
    </source>
</evidence>
<evidence type="ECO:0000313" key="8">
    <source>
        <dbReference type="EMBL" id="QPK79624.1"/>
    </source>
</evidence>
<keyword evidence="4" id="KW-0238">DNA-binding</keyword>
<dbReference type="EMBL" id="CP064954">
    <property type="protein sequence ID" value="QPK79624.1"/>
    <property type="molecule type" value="Genomic_DNA"/>
</dbReference>
<dbReference type="GO" id="GO:0016987">
    <property type="term" value="F:sigma factor activity"/>
    <property type="evidence" value="ECO:0007669"/>
    <property type="project" value="UniProtKB-KW"/>
</dbReference>
<dbReference type="CDD" id="cd06171">
    <property type="entry name" value="Sigma70_r4"/>
    <property type="match status" value="1"/>
</dbReference>
<dbReference type="RefSeq" id="WP_165008375.1">
    <property type="nucleotide sequence ID" value="NZ_CP064954.1"/>
</dbReference>
<organism evidence="8 9">
    <name type="scientific">Corynebacterium lizhenjunii</name>
    <dbReference type="NCBI Taxonomy" id="2709394"/>
    <lineage>
        <taxon>Bacteria</taxon>
        <taxon>Bacillati</taxon>
        <taxon>Actinomycetota</taxon>
        <taxon>Actinomycetes</taxon>
        <taxon>Mycobacteriales</taxon>
        <taxon>Corynebacteriaceae</taxon>
        <taxon>Corynebacterium</taxon>
    </lineage>
</organism>
<dbReference type="Gene3D" id="1.10.1740.10">
    <property type="match status" value="1"/>
</dbReference>
<evidence type="ECO:0000256" key="4">
    <source>
        <dbReference type="ARBA" id="ARBA00023125"/>
    </source>
</evidence>
<dbReference type="SUPFAM" id="SSF88946">
    <property type="entry name" value="Sigma2 domain of RNA polymerase sigma factors"/>
    <property type="match status" value="1"/>
</dbReference>
<proteinExistence type="inferred from homology"/>
<keyword evidence="2" id="KW-0805">Transcription regulation</keyword>
<dbReference type="SUPFAM" id="SSF88659">
    <property type="entry name" value="Sigma3 and sigma4 domains of RNA polymerase sigma factors"/>
    <property type="match status" value="1"/>
</dbReference>
<feature type="domain" description="RNA polymerase sigma factor 70 region 4 type 2" evidence="7">
    <location>
        <begin position="135"/>
        <end position="185"/>
    </location>
</feature>
<dbReference type="InterPro" id="IPR013325">
    <property type="entry name" value="RNA_pol_sigma_r2"/>
</dbReference>
<evidence type="ECO:0000259" key="7">
    <source>
        <dbReference type="Pfam" id="PF08281"/>
    </source>
</evidence>
<dbReference type="InterPro" id="IPR014284">
    <property type="entry name" value="RNA_pol_sigma-70_dom"/>
</dbReference>
<accession>A0A7T0KGN3</accession>
<sequence>MDRRIAARRAVDTYSDTLLRLCMTYLRNPHDAEDITQEVLLKLLTHGPFDSPEHEKAWVLRVAINACRDVLRSAAHRLRADTQPADALLADALPATGSSPYARAYGGPYPEPGASAGSGSYGESYSEPGASAGPVTEAVAQLPHAQRLAVYLYYYEGYDAAEIAELTGASRDAVYQHLHRARRALKNTLTQNGARP</sequence>
<protein>
    <submittedName>
        <fullName evidence="8">Sigma-70 family RNA polymerase sigma factor</fullName>
    </submittedName>
</protein>
<evidence type="ECO:0000313" key="9">
    <source>
        <dbReference type="Proteomes" id="UP000594681"/>
    </source>
</evidence>
<dbReference type="AlphaFoldDB" id="A0A7T0KGN3"/>
<evidence type="ECO:0000256" key="1">
    <source>
        <dbReference type="ARBA" id="ARBA00010641"/>
    </source>
</evidence>
<comment type="similarity">
    <text evidence="1">Belongs to the sigma-70 factor family. ECF subfamily.</text>
</comment>
<evidence type="ECO:0000256" key="3">
    <source>
        <dbReference type="ARBA" id="ARBA00023082"/>
    </source>
</evidence>
<dbReference type="InterPro" id="IPR039425">
    <property type="entry name" value="RNA_pol_sigma-70-like"/>
</dbReference>
<keyword evidence="5" id="KW-0804">Transcription</keyword>
<feature type="domain" description="RNA polymerase sigma-70 region 2" evidence="6">
    <location>
        <begin position="11"/>
        <end position="75"/>
    </location>
</feature>
<dbReference type="Gene3D" id="1.10.10.10">
    <property type="entry name" value="Winged helix-like DNA-binding domain superfamily/Winged helix DNA-binding domain"/>
    <property type="match status" value="1"/>
</dbReference>
<dbReference type="NCBIfam" id="TIGR02937">
    <property type="entry name" value="sigma70-ECF"/>
    <property type="match status" value="1"/>
</dbReference>
<dbReference type="KEGG" id="cliz:G7Y31_02620"/>
<dbReference type="GO" id="GO:0006352">
    <property type="term" value="P:DNA-templated transcription initiation"/>
    <property type="evidence" value="ECO:0007669"/>
    <property type="project" value="InterPro"/>
</dbReference>
<dbReference type="GO" id="GO:0003677">
    <property type="term" value="F:DNA binding"/>
    <property type="evidence" value="ECO:0007669"/>
    <property type="project" value="UniProtKB-KW"/>
</dbReference>